<comment type="caution">
    <text evidence="2">The sequence shown here is derived from an EMBL/GenBank/DDBJ whole genome shotgun (WGS) entry which is preliminary data.</text>
</comment>
<evidence type="ECO:0000313" key="3">
    <source>
        <dbReference type="Proteomes" id="UP000828251"/>
    </source>
</evidence>
<proteinExistence type="predicted"/>
<feature type="compositionally biased region" description="Basic and acidic residues" evidence="1">
    <location>
        <begin position="35"/>
        <end position="57"/>
    </location>
</feature>
<evidence type="ECO:0000256" key="1">
    <source>
        <dbReference type="SAM" id="MobiDB-lite"/>
    </source>
</evidence>
<sequence length="126" mass="13883">MPQHPSSTSIASPPMTTDAAPSTSHNDDEDGEEALAEKKNIGKEGEEEKTKSVHIEFDKDEADMTQTSTPATTVTILKSTTPMTKKERVIHQLINDPTKLDTDNDEEVITNQLKRKCYKQAVGKSV</sequence>
<keyword evidence="3" id="KW-1185">Reference proteome</keyword>
<dbReference type="OrthoDB" id="1292967at2759"/>
<reference evidence="2 3" key="1">
    <citation type="journal article" date="2021" name="Plant Biotechnol. J.">
        <title>Multi-omics assisted identification of the key and species-specific regulatory components of drought-tolerant mechanisms in Gossypium stocksii.</title>
        <authorList>
            <person name="Yu D."/>
            <person name="Ke L."/>
            <person name="Zhang D."/>
            <person name="Wu Y."/>
            <person name="Sun Y."/>
            <person name="Mei J."/>
            <person name="Sun J."/>
            <person name="Sun Y."/>
        </authorList>
    </citation>
    <scope>NUCLEOTIDE SEQUENCE [LARGE SCALE GENOMIC DNA]</scope>
    <source>
        <strain evidence="3">cv. E1</strain>
        <tissue evidence="2">Leaf</tissue>
    </source>
</reference>
<evidence type="ECO:0000313" key="2">
    <source>
        <dbReference type="EMBL" id="KAH1056936.1"/>
    </source>
</evidence>
<feature type="region of interest" description="Disordered" evidence="1">
    <location>
        <begin position="1"/>
        <end position="70"/>
    </location>
</feature>
<gene>
    <name evidence="2" type="ORF">J1N35_035001</name>
</gene>
<organism evidence="2 3">
    <name type="scientific">Gossypium stocksii</name>
    <dbReference type="NCBI Taxonomy" id="47602"/>
    <lineage>
        <taxon>Eukaryota</taxon>
        <taxon>Viridiplantae</taxon>
        <taxon>Streptophyta</taxon>
        <taxon>Embryophyta</taxon>
        <taxon>Tracheophyta</taxon>
        <taxon>Spermatophyta</taxon>
        <taxon>Magnoliopsida</taxon>
        <taxon>eudicotyledons</taxon>
        <taxon>Gunneridae</taxon>
        <taxon>Pentapetalae</taxon>
        <taxon>rosids</taxon>
        <taxon>malvids</taxon>
        <taxon>Malvales</taxon>
        <taxon>Malvaceae</taxon>
        <taxon>Malvoideae</taxon>
        <taxon>Gossypium</taxon>
    </lineage>
</organism>
<dbReference type="EMBL" id="JAIQCV010000010">
    <property type="protein sequence ID" value="KAH1056936.1"/>
    <property type="molecule type" value="Genomic_DNA"/>
</dbReference>
<protein>
    <submittedName>
        <fullName evidence="2">Uncharacterized protein</fullName>
    </submittedName>
</protein>
<dbReference type="AlphaFoldDB" id="A0A9D3UTF5"/>
<name>A0A9D3UTF5_9ROSI</name>
<accession>A0A9D3UTF5</accession>
<dbReference type="Proteomes" id="UP000828251">
    <property type="component" value="Unassembled WGS sequence"/>
</dbReference>
<feature type="compositionally biased region" description="Polar residues" evidence="1">
    <location>
        <begin position="1"/>
        <end position="24"/>
    </location>
</feature>